<evidence type="ECO:0000313" key="2">
    <source>
        <dbReference type="Proteomes" id="UP000408482"/>
    </source>
</evidence>
<sequence length="98" mass="11992">MKPYLKAEEITREIKEKLPVIDEETFREHYCSECLYYAGRIDKKPRCMQRQCSWDQEEEHFAPVLRRMIPILDEECMQAEERYIDAKRRRDAVQEMFA</sequence>
<dbReference type="EMBL" id="CABHNW010000080">
    <property type="protein sequence ID" value="VUX38793.1"/>
    <property type="molecule type" value="Genomic_DNA"/>
</dbReference>
<dbReference type="AlphaFoldDB" id="A0A564W425"/>
<dbReference type="Proteomes" id="UP000408482">
    <property type="component" value="Unassembled WGS sequence"/>
</dbReference>
<dbReference type="RefSeq" id="WP_144093846.1">
    <property type="nucleotide sequence ID" value="NZ_CABHMX010000035.1"/>
</dbReference>
<evidence type="ECO:0000313" key="1">
    <source>
        <dbReference type="EMBL" id="VUX38793.1"/>
    </source>
</evidence>
<accession>A0A564W425</accession>
<protein>
    <submittedName>
        <fullName evidence="1">Uncharacterized protein</fullName>
    </submittedName>
</protein>
<keyword evidence="2" id="KW-1185">Reference proteome</keyword>
<name>A0A564W425_9FIRM</name>
<proteinExistence type="predicted"/>
<organism evidence="1 2">
    <name type="scientific">Blautia luti</name>
    <dbReference type="NCBI Taxonomy" id="89014"/>
    <lineage>
        <taxon>Bacteria</taxon>
        <taxon>Bacillati</taxon>
        <taxon>Bacillota</taxon>
        <taxon>Clostridia</taxon>
        <taxon>Lachnospirales</taxon>
        <taxon>Lachnospiraceae</taxon>
        <taxon>Blautia</taxon>
    </lineage>
</organism>
<gene>
    <name evidence="1" type="ORF">RSSSTS7063_03407</name>
</gene>
<reference evidence="1 2" key="1">
    <citation type="submission" date="2019-07" db="EMBL/GenBank/DDBJ databases">
        <authorList>
            <person name="Hibberd C M."/>
            <person name="Gehrig L. J."/>
            <person name="Chang H.-W."/>
            <person name="Venkatesh S."/>
        </authorList>
    </citation>
    <scope>NUCLEOTIDE SEQUENCE [LARGE SCALE GENOMIC DNA]</scope>
    <source>
        <strain evidence="1">Blautia_luti_SSTS_Bg7063</strain>
    </source>
</reference>